<sequence length="493" mass="55648">MVSSSPTCVDLFAGCGGLSLGLKQAGFQIKLAVEKSEMAAETYYHNLIRPIQDADEWRNYYENRNLEDQAESGLVVRELSDVLRSKAILSRLRESEIDVVAGGPPCQGFSSAGNRNPSDERNKLPWQFLEFIEKVKPKIVIIENVAGMQFDFLKHGTKSPFEDLWTALSATDPGYQVQPMVLNAKHFGVPQHRPRVFLVGLREDLVGKYSLGITAKIWDSSIDSPQVAVLGDRPLLAPKRTHFDNNRNEVGPGYFTVKDAISDLMTENYSETSSLSEFAREMREDTSYLKAVVFDPQANKRPNNHVFRQHSDLVMERFSLYQFLRDANIHRSVLAIPKKTGLSEHAQRKLLHAAIANVKYPAKDGNGSILANAQPTLMHLIRKLATKKHSQRALFWGRPAPTVVSMPDDFVHPVQPRIPTVRELARFQSFPDAFEFRSKETTGAHRRRFQVPQYSQVGNAVPPRLAFALGYHLREVMEMLQQKQGLTRKPDVA</sequence>
<evidence type="ECO:0000313" key="9">
    <source>
        <dbReference type="EMBL" id="CTQ72191.1"/>
    </source>
</evidence>
<comment type="catalytic activity">
    <reaction evidence="5 8">
        <text>a 2'-deoxycytidine in DNA + S-adenosyl-L-methionine = a 5-methyl-2'-deoxycytidine in DNA + S-adenosyl-L-homocysteine + H(+)</text>
        <dbReference type="Rhea" id="RHEA:13681"/>
        <dbReference type="Rhea" id="RHEA-COMP:11369"/>
        <dbReference type="Rhea" id="RHEA-COMP:11370"/>
        <dbReference type="ChEBI" id="CHEBI:15378"/>
        <dbReference type="ChEBI" id="CHEBI:57856"/>
        <dbReference type="ChEBI" id="CHEBI:59789"/>
        <dbReference type="ChEBI" id="CHEBI:85452"/>
        <dbReference type="ChEBI" id="CHEBI:85454"/>
        <dbReference type="EC" id="2.1.1.37"/>
    </reaction>
</comment>
<dbReference type="GO" id="GO:0003677">
    <property type="term" value="F:DNA binding"/>
    <property type="evidence" value="ECO:0007669"/>
    <property type="project" value="TreeGrafter"/>
</dbReference>
<dbReference type="STRING" id="311410.LA5095_00005"/>
<feature type="active site" evidence="6">
    <location>
        <position position="106"/>
    </location>
</feature>
<dbReference type="PROSITE" id="PS00094">
    <property type="entry name" value="C5_MTASE_1"/>
    <property type="match status" value="1"/>
</dbReference>
<dbReference type="AlphaFoldDB" id="A0A0M6ZL54"/>
<keyword evidence="10" id="KW-1185">Reference proteome</keyword>
<dbReference type="EC" id="2.1.1.37" evidence="8"/>
<dbReference type="RefSeq" id="WP_055110871.1">
    <property type="nucleotide sequence ID" value="NZ_CXWA01000022.1"/>
</dbReference>
<accession>A0A0M6ZL54</accession>
<evidence type="ECO:0000256" key="2">
    <source>
        <dbReference type="ARBA" id="ARBA00022679"/>
    </source>
</evidence>
<dbReference type="PROSITE" id="PS51679">
    <property type="entry name" value="SAM_MT_C5"/>
    <property type="match status" value="1"/>
</dbReference>
<evidence type="ECO:0000256" key="1">
    <source>
        <dbReference type="ARBA" id="ARBA00022603"/>
    </source>
</evidence>
<keyword evidence="4" id="KW-0680">Restriction system</keyword>
<comment type="similarity">
    <text evidence="6 7">Belongs to the class I-like SAM-binding methyltransferase superfamily. C5-methyltransferase family.</text>
</comment>
<dbReference type="InterPro" id="IPR018117">
    <property type="entry name" value="C5_DNA_meth_AS"/>
</dbReference>
<evidence type="ECO:0000256" key="6">
    <source>
        <dbReference type="PROSITE-ProRule" id="PRU01016"/>
    </source>
</evidence>
<dbReference type="PRINTS" id="PR00105">
    <property type="entry name" value="C5METTRFRASE"/>
</dbReference>
<dbReference type="OrthoDB" id="9813719at2"/>
<dbReference type="EMBL" id="CXWC01000011">
    <property type="protein sequence ID" value="CTQ72191.1"/>
    <property type="molecule type" value="Genomic_DNA"/>
</dbReference>
<proteinExistence type="inferred from homology"/>
<dbReference type="InterPro" id="IPR050390">
    <property type="entry name" value="C5-Methyltransferase"/>
</dbReference>
<evidence type="ECO:0000313" key="10">
    <source>
        <dbReference type="Proteomes" id="UP000049983"/>
    </source>
</evidence>
<dbReference type="SUPFAM" id="SSF53335">
    <property type="entry name" value="S-adenosyl-L-methionine-dependent methyltransferases"/>
    <property type="match status" value="1"/>
</dbReference>
<evidence type="ECO:0000256" key="3">
    <source>
        <dbReference type="ARBA" id="ARBA00022691"/>
    </source>
</evidence>
<evidence type="ECO:0000256" key="5">
    <source>
        <dbReference type="ARBA" id="ARBA00047422"/>
    </source>
</evidence>
<reference evidence="10" key="1">
    <citation type="submission" date="2015-07" db="EMBL/GenBank/DDBJ databases">
        <authorList>
            <person name="Rodrigo-Torres Lidia"/>
            <person name="Arahal R.David."/>
        </authorList>
    </citation>
    <scope>NUCLEOTIDE SEQUENCE [LARGE SCALE GENOMIC DNA]</scope>
    <source>
        <strain evidence="10">CECT 5096</strain>
    </source>
</reference>
<dbReference type="GeneID" id="97670510"/>
<dbReference type="GO" id="GO:0009307">
    <property type="term" value="P:DNA restriction-modification system"/>
    <property type="evidence" value="ECO:0007669"/>
    <property type="project" value="UniProtKB-KW"/>
</dbReference>
<dbReference type="GO" id="GO:0032259">
    <property type="term" value="P:methylation"/>
    <property type="evidence" value="ECO:0007669"/>
    <property type="project" value="UniProtKB-KW"/>
</dbReference>
<keyword evidence="3 6" id="KW-0949">S-adenosyl-L-methionine</keyword>
<gene>
    <name evidence="9" type="primary">bspRIM</name>
    <name evidence="9" type="ORF">LA5096_03147</name>
</gene>
<evidence type="ECO:0000256" key="7">
    <source>
        <dbReference type="RuleBase" id="RU000416"/>
    </source>
</evidence>
<organism evidence="9 10">
    <name type="scientific">Roseibium album</name>
    <dbReference type="NCBI Taxonomy" id="311410"/>
    <lineage>
        <taxon>Bacteria</taxon>
        <taxon>Pseudomonadati</taxon>
        <taxon>Pseudomonadota</taxon>
        <taxon>Alphaproteobacteria</taxon>
        <taxon>Hyphomicrobiales</taxon>
        <taxon>Stappiaceae</taxon>
        <taxon>Roseibium</taxon>
    </lineage>
</organism>
<dbReference type="GO" id="GO:0003886">
    <property type="term" value="F:DNA (cytosine-5-)-methyltransferase activity"/>
    <property type="evidence" value="ECO:0007669"/>
    <property type="project" value="UniProtKB-EC"/>
</dbReference>
<dbReference type="Pfam" id="PF00145">
    <property type="entry name" value="DNA_methylase"/>
    <property type="match status" value="1"/>
</dbReference>
<keyword evidence="2 6" id="KW-0808">Transferase</keyword>
<protein>
    <recommendedName>
        <fullName evidence="8">Cytosine-specific methyltransferase</fullName>
        <ecNumber evidence="8">2.1.1.37</ecNumber>
    </recommendedName>
</protein>
<name>A0A0M6ZL54_9HYPH</name>
<dbReference type="GO" id="GO:0044027">
    <property type="term" value="P:negative regulation of gene expression via chromosomal CpG island methylation"/>
    <property type="evidence" value="ECO:0007669"/>
    <property type="project" value="TreeGrafter"/>
</dbReference>
<dbReference type="InterPro" id="IPR029063">
    <property type="entry name" value="SAM-dependent_MTases_sf"/>
</dbReference>
<dbReference type="Proteomes" id="UP000049983">
    <property type="component" value="Unassembled WGS sequence"/>
</dbReference>
<dbReference type="NCBIfam" id="TIGR00675">
    <property type="entry name" value="dcm"/>
    <property type="match status" value="1"/>
</dbReference>
<evidence type="ECO:0000256" key="8">
    <source>
        <dbReference type="RuleBase" id="RU000417"/>
    </source>
</evidence>
<dbReference type="PANTHER" id="PTHR10629:SF52">
    <property type="entry name" value="DNA (CYTOSINE-5)-METHYLTRANSFERASE 1"/>
    <property type="match status" value="1"/>
</dbReference>
<dbReference type="Gene3D" id="3.40.50.150">
    <property type="entry name" value="Vaccinia Virus protein VP39"/>
    <property type="match status" value="1"/>
</dbReference>
<dbReference type="InterPro" id="IPR001525">
    <property type="entry name" value="C5_MeTfrase"/>
</dbReference>
<evidence type="ECO:0000256" key="4">
    <source>
        <dbReference type="ARBA" id="ARBA00022747"/>
    </source>
</evidence>
<dbReference type="PANTHER" id="PTHR10629">
    <property type="entry name" value="CYTOSINE-SPECIFIC METHYLTRANSFERASE"/>
    <property type="match status" value="1"/>
</dbReference>
<keyword evidence="1 6" id="KW-0489">Methyltransferase</keyword>
<dbReference type="Gene3D" id="3.90.120.10">
    <property type="entry name" value="DNA Methylase, subunit A, domain 2"/>
    <property type="match status" value="1"/>
</dbReference>